<sequence>MRLKVLATGTIALALLVTASYLPGQLEGATNWPLAAVTLVLIAAFALGWPRLMKLSAPLPVSVVIFLAGAGSTALGLWAPPRPSLGWVAPALAAGVILVFLTQLVRGTDATKRLESAAVGIVGLLIAAFGSGWAVLGTEPAWRSVALMAGISILAAAVPGVLRLPDRIVFPLGFVLAVLAGGAASMLHPQVQLAPALVLGAACGLVVVGSRAMLVSLGGPKGTGQMAAAALAPLLVCGSVTWYVLLLL</sequence>
<keyword evidence="3" id="KW-1185">Reference proteome</keyword>
<feature type="transmembrane region" description="Helical" evidence="1">
    <location>
        <begin position="29"/>
        <end position="49"/>
    </location>
</feature>
<feature type="transmembrane region" description="Helical" evidence="1">
    <location>
        <begin position="61"/>
        <end position="79"/>
    </location>
</feature>
<feature type="transmembrane region" description="Helical" evidence="1">
    <location>
        <begin position="193"/>
        <end position="214"/>
    </location>
</feature>
<keyword evidence="1" id="KW-1133">Transmembrane helix</keyword>
<protein>
    <recommendedName>
        <fullName evidence="4">Permease</fullName>
    </recommendedName>
</protein>
<gene>
    <name evidence="2" type="ORF">JOF46_001876</name>
</gene>
<name>A0ABS4WCM6_9MICC</name>
<organism evidence="2 3">
    <name type="scientific">Paeniglutamicibacter psychrophenolicus</name>
    <dbReference type="NCBI Taxonomy" id="257454"/>
    <lineage>
        <taxon>Bacteria</taxon>
        <taxon>Bacillati</taxon>
        <taxon>Actinomycetota</taxon>
        <taxon>Actinomycetes</taxon>
        <taxon>Micrococcales</taxon>
        <taxon>Micrococcaceae</taxon>
        <taxon>Paeniglutamicibacter</taxon>
    </lineage>
</organism>
<proteinExistence type="predicted"/>
<reference evidence="2 3" key="1">
    <citation type="submission" date="2021-03" db="EMBL/GenBank/DDBJ databases">
        <title>Sequencing the genomes of 1000 actinobacteria strains.</title>
        <authorList>
            <person name="Klenk H.-P."/>
        </authorList>
    </citation>
    <scope>NUCLEOTIDE SEQUENCE [LARGE SCALE GENOMIC DNA]</scope>
    <source>
        <strain evidence="2 3">DSM 15454</strain>
    </source>
</reference>
<keyword evidence="1" id="KW-0812">Transmembrane</keyword>
<comment type="caution">
    <text evidence="2">The sequence shown here is derived from an EMBL/GenBank/DDBJ whole genome shotgun (WGS) entry which is preliminary data.</text>
</comment>
<dbReference type="RefSeq" id="WP_209907076.1">
    <property type="nucleotide sequence ID" value="NZ_BAAAMI010000011.1"/>
</dbReference>
<feature type="transmembrane region" description="Helical" evidence="1">
    <location>
        <begin position="142"/>
        <end position="162"/>
    </location>
</feature>
<evidence type="ECO:0000313" key="3">
    <source>
        <dbReference type="Proteomes" id="UP000766570"/>
    </source>
</evidence>
<evidence type="ECO:0008006" key="4">
    <source>
        <dbReference type="Google" id="ProtNLM"/>
    </source>
</evidence>
<feature type="transmembrane region" description="Helical" evidence="1">
    <location>
        <begin position="85"/>
        <end position="105"/>
    </location>
</feature>
<accession>A0ABS4WCM6</accession>
<feature type="transmembrane region" description="Helical" evidence="1">
    <location>
        <begin position="226"/>
        <end position="245"/>
    </location>
</feature>
<feature type="transmembrane region" description="Helical" evidence="1">
    <location>
        <begin position="117"/>
        <end position="136"/>
    </location>
</feature>
<feature type="transmembrane region" description="Helical" evidence="1">
    <location>
        <begin position="169"/>
        <end position="187"/>
    </location>
</feature>
<evidence type="ECO:0000256" key="1">
    <source>
        <dbReference type="SAM" id="Phobius"/>
    </source>
</evidence>
<dbReference type="EMBL" id="JAGIOE010000001">
    <property type="protein sequence ID" value="MBP2373964.1"/>
    <property type="molecule type" value="Genomic_DNA"/>
</dbReference>
<dbReference type="Proteomes" id="UP000766570">
    <property type="component" value="Unassembled WGS sequence"/>
</dbReference>
<evidence type="ECO:0000313" key="2">
    <source>
        <dbReference type="EMBL" id="MBP2373964.1"/>
    </source>
</evidence>
<keyword evidence="1" id="KW-0472">Membrane</keyword>